<evidence type="ECO:0000313" key="4">
    <source>
        <dbReference type="Proteomes" id="UP000887572"/>
    </source>
</evidence>
<feature type="domain" description="Cep192-like" evidence="3">
    <location>
        <begin position="307"/>
        <end position="369"/>
    </location>
</feature>
<feature type="region of interest" description="Disordered" evidence="1">
    <location>
        <begin position="399"/>
        <end position="428"/>
    </location>
</feature>
<evidence type="ECO:0000256" key="1">
    <source>
        <dbReference type="SAM" id="MobiDB-lite"/>
    </source>
</evidence>
<sequence>MSEGDFLNYSSCSSAAAQLLFSIPSQQPDPPKHSTPKKGGEDVGRPVFDESAIYQIDFDRKSSTSSAVSHRINNAPILSEREQVNNFLENELQKRRTTAALNAGIKEQSLDSLNKRIVRDDLPCSSSRDSATTADLMAAYRKMPKFEIPRNSRPLSSASDTDMASSSRPSKLAFERGKDKLNFYCVPIGEALVLRLRVWNVDSMQMRLKCGISDEKGREHPNFTIFEVTAPIMEPGGQCEIAVQYKPTKVERNFAHLVVERTNCEYFKKTFQLIGDGGCADVGLAASNYTDGVAKKATSSQAVVIQPNDPNHFWLEFENRGQRPAYVKLVTTNRIGKSIPNEQICINPEQFVLNSDTQNRWKVSVRVSETFDWCGEISPPRFDSIGRQHSKEVVVFGKRPPRESVGTGGGRDSILSSSSSGTASSQQQQPDCAFRIEAHWGEEQQRQRLKCWQWKSKLPALVNGLQFTSTFEGEHPTTIAQRQKISATLTDGEAAEFKNSLRQLTFNVVNVQAKAYFPPWQPDVKHPIIELYRNQSRLLKETIPDEESCGNAATLGLLLTSCPS</sequence>
<dbReference type="Pfam" id="PF22073">
    <property type="entry name" value="Cep192_D4"/>
    <property type="match status" value="1"/>
</dbReference>
<keyword evidence="4" id="KW-1185">Reference proteome</keyword>
<proteinExistence type="predicted"/>
<organism evidence="4 5">
    <name type="scientific">Globodera rostochiensis</name>
    <name type="common">Golden nematode worm</name>
    <name type="synonym">Heterodera rostochiensis</name>
    <dbReference type="NCBI Taxonomy" id="31243"/>
    <lineage>
        <taxon>Eukaryota</taxon>
        <taxon>Metazoa</taxon>
        <taxon>Ecdysozoa</taxon>
        <taxon>Nematoda</taxon>
        <taxon>Chromadorea</taxon>
        <taxon>Rhabditida</taxon>
        <taxon>Tylenchina</taxon>
        <taxon>Tylenchomorpha</taxon>
        <taxon>Tylenchoidea</taxon>
        <taxon>Heteroderidae</taxon>
        <taxon>Heteroderinae</taxon>
        <taxon>Globodera</taxon>
    </lineage>
</organism>
<feature type="region of interest" description="Disordered" evidence="1">
    <location>
        <begin position="24"/>
        <end position="45"/>
    </location>
</feature>
<dbReference type="Pfam" id="PF22074">
    <property type="entry name" value="Cep192_D5"/>
    <property type="match status" value="1"/>
</dbReference>
<feature type="domain" description="Cep192/Spd-2-like" evidence="2">
    <location>
        <begin position="178"/>
        <end position="278"/>
    </location>
</feature>
<protein>
    <submittedName>
        <fullName evidence="5">Uncharacterized protein</fullName>
    </submittedName>
</protein>
<dbReference type="InterPro" id="IPR013783">
    <property type="entry name" value="Ig-like_fold"/>
</dbReference>
<dbReference type="Gene3D" id="2.60.40.10">
    <property type="entry name" value="Immunoglobulins"/>
    <property type="match status" value="1"/>
</dbReference>
<dbReference type="AlphaFoldDB" id="A0A914HZP4"/>
<dbReference type="InterPro" id="IPR054091">
    <property type="entry name" value="Cep192-like_D5"/>
</dbReference>
<dbReference type="Proteomes" id="UP000887572">
    <property type="component" value="Unplaced"/>
</dbReference>
<feature type="compositionally biased region" description="Low complexity" evidence="1">
    <location>
        <begin position="156"/>
        <end position="167"/>
    </location>
</feature>
<reference evidence="5" key="1">
    <citation type="submission" date="2022-11" db="UniProtKB">
        <authorList>
            <consortium name="WormBaseParasite"/>
        </authorList>
    </citation>
    <scope>IDENTIFICATION</scope>
</reference>
<dbReference type="WBParaSite" id="Gr19_v10_g552.t1">
    <property type="protein sequence ID" value="Gr19_v10_g552.t1"/>
    <property type="gene ID" value="Gr19_v10_g552"/>
</dbReference>
<evidence type="ECO:0000313" key="5">
    <source>
        <dbReference type="WBParaSite" id="Gr19_v10_g552.t1"/>
    </source>
</evidence>
<evidence type="ECO:0000259" key="2">
    <source>
        <dbReference type="Pfam" id="PF22073"/>
    </source>
</evidence>
<feature type="compositionally biased region" description="Low complexity" evidence="1">
    <location>
        <begin position="412"/>
        <end position="428"/>
    </location>
</feature>
<dbReference type="InterPro" id="IPR054090">
    <property type="entry name" value="Cep192_Spd-2-like_dom"/>
</dbReference>
<feature type="region of interest" description="Disordered" evidence="1">
    <location>
        <begin position="149"/>
        <end position="171"/>
    </location>
</feature>
<name>A0A914HZP4_GLORO</name>
<accession>A0A914HZP4</accession>
<evidence type="ECO:0000259" key="3">
    <source>
        <dbReference type="Pfam" id="PF22074"/>
    </source>
</evidence>